<keyword evidence="7" id="KW-0812">Transmembrane</keyword>
<comment type="similarity">
    <text evidence="2">Belongs to the GPAT/DAPAT family.</text>
</comment>
<evidence type="ECO:0000256" key="2">
    <source>
        <dbReference type="ARBA" id="ARBA00007937"/>
    </source>
</evidence>
<dbReference type="Proteomes" id="UP000472270">
    <property type="component" value="Unassembled WGS sequence"/>
</dbReference>
<accession>A0A673G0A3</accession>
<evidence type="ECO:0000256" key="6">
    <source>
        <dbReference type="ARBA" id="ARBA00025707"/>
    </source>
</evidence>
<dbReference type="PANTHER" id="PTHR12563:SF22">
    <property type="entry name" value="DIHYDROXYACETONE PHOSPHATE ACYLTRANSFERASE ISOFORM X1"/>
    <property type="match status" value="1"/>
</dbReference>
<keyword evidence="5" id="KW-0012">Acyltransferase</keyword>
<dbReference type="InterPro" id="IPR002123">
    <property type="entry name" value="Plipid/glycerol_acylTrfase"/>
</dbReference>
<sequence length="510" mass="57933">AANKIQYVLRTFKADGFFDILEERRRSSDLSHAFRTFNPQPFCGATPISAAALNRMVLESQYLSYIIQEIMVECDESREALLEEASALLDEMSQNLQLGFIRLLGFALSKVFKSVFSSIHVNEDGLTRLQQAIQEYPVILMPNHRSYVDFLVLSYIMFTYDLSIPVIAAGIPLMGMKLIGEIFRRSGAFFIRRAIGSDKLYWAVLSEYVRTIVRTGYAPLEFYVEGLRSRTLKSLTPKLGMMHMVLEPFFKGEVFDISLVPISISYERVLEESLLAHELLGVPKPKETTGALLKARTVLKEDYGCMHVCFGNPVSVRDLVKGNINRRQYNLVPRDLPMKPSKETQEFVSGLAHMIIRLQERNVVLSAWNLMAVVLLQNLLGIDLDLLTHKTLWLRRLALRFGAHLRWPSKDVMSSSMSLHHSVVRCERGRVYLVEEAGPGPVTQEEGVFIRAAAVLMCASYRNQAVHIYVRDNGQETIIFLRAILQPFIESYQVIVVIYTVVQAVLHLHG</sequence>
<name>A0A673G0A3_9TELE</name>
<evidence type="ECO:0000256" key="5">
    <source>
        <dbReference type="ARBA" id="ARBA00023315"/>
    </source>
</evidence>
<keyword evidence="3" id="KW-0808">Transferase</keyword>
<feature type="transmembrane region" description="Helical" evidence="7">
    <location>
        <begin position="150"/>
        <end position="175"/>
    </location>
</feature>
<protein>
    <submittedName>
        <fullName evidence="9">Si:ch73-21k16.5</fullName>
    </submittedName>
</protein>
<dbReference type="GO" id="GO:0005778">
    <property type="term" value="C:peroxisomal membrane"/>
    <property type="evidence" value="ECO:0007669"/>
    <property type="project" value="TreeGrafter"/>
</dbReference>
<comment type="pathway">
    <text evidence="6">Phospholipid metabolism.</text>
</comment>
<keyword evidence="7" id="KW-1133">Transmembrane helix</keyword>
<reference evidence="9" key="1">
    <citation type="submission" date="2025-08" db="UniProtKB">
        <authorList>
            <consortium name="Ensembl"/>
        </authorList>
    </citation>
    <scope>IDENTIFICATION</scope>
</reference>
<dbReference type="PANTHER" id="PTHR12563">
    <property type="entry name" value="GLYCEROL-3-PHOSPHATE ACYLTRANSFERASE"/>
    <property type="match status" value="1"/>
</dbReference>
<dbReference type="Pfam" id="PF19277">
    <property type="entry name" value="GPAT_C"/>
    <property type="match status" value="1"/>
</dbReference>
<organism evidence="9 10">
    <name type="scientific">Sinocyclocheilus rhinocerous</name>
    <dbReference type="NCBI Taxonomy" id="307959"/>
    <lineage>
        <taxon>Eukaryota</taxon>
        <taxon>Metazoa</taxon>
        <taxon>Chordata</taxon>
        <taxon>Craniata</taxon>
        <taxon>Vertebrata</taxon>
        <taxon>Euteleostomi</taxon>
        <taxon>Actinopterygii</taxon>
        <taxon>Neopterygii</taxon>
        <taxon>Teleostei</taxon>
        <taxon>Ostariophysi</taxon>
        <taxon>Cypriniformes</taxon>
        <taxon>Cyprinidae</taxon>
        <taxon>Cyprininae</taxon>
        <taxon>Sinocyclocheilus</taxon>
    </lineage>
</organism>
<dbReference type="GO" id="GO:0019432">
    <property type="term" value="P:triglyceride biosynthetic process"/>
    <property type="evidence" value="ECO:0007669"/>
    <property type="project" value="TreeGrafter"/>
</dbReference>
<evidence type="ECO:0000256" key="1">
    <source>
        <dbReference type="ARBA" id="ARBA00004370"/>
    </source>
</evidence>
<keyword evidence="4 7" id="KW-0472">Membrane</keyword>
<dbReference type="Pfam" id="PF01553">
    <property type="entry name" value="Acyltransferase"/>
    <property type="match status" value="1"/>
</dbReference>
<evidence type="ECO:0000256" key="4">
    <source>
        <dbReference type="ARBA" id="ARBA00023136"/>
    </source>
</evidence>
<dbReference type="GO" id="GO:0008611">
    <property type="term" value="P:ether lipid biosynthetic process"/>
    <property type="evidence" value="ECO:0007669"/>
    <property type="project" value="TreeGrafter"/>
</dbReference>
<dbReference type="GO" id="GO:0008654">
    <property type="term" value="P:phospholipid biosynthetic process"/>
    <property type="evidence" value="ECO:0007669"/>
    <property type="project" value="TreeGrafter"/>
</dbReference>
<keyword evidence="10" id="KW-1185">Reference proteome</keyword>
<proteinExistence type="inferred from homology"/>
<dbReference type="InterPro" id="IPR022284">
    <property type="entry name" value="GPAT/DHAPAT"/>
</dbReference>
<comment type="subcellular location">
    <subcellularLocation>
        <location evidence="1">Membrane</location>
    </subcellularLocation>
</comment>
<dbReference type="SMART" id="SM00563">
    <property type="entry name" value="PlsC"/>
    <property type="match status" value="1"/>
</dbReference>
<dbReference type="GO" id="GO:0016287">
    <property type="term" value="F:glycerone-phosphate O-acyltransferase activity"/>
    <property type="evidence" value="ECO:0007669"/>
    <property type="project" value="TreeGrafter"/>
</dbReference>
<dbReference type="SUPFAM" id="SSF69593">
    <property type="entry name" value="Glycerol-3-phosphate (1)-acyltransferase"/>
    <property type="match status" value="1"/>
</dbReference>
<evidence type="ECO:0000259" key="8">
    <source>
        <dbReference type="SMART" id="SM00563"/>
    </source>
</evidence>
<dbReference type="Ensembl" id="ENSSRHT00000005696.1">
    <property type="protein sequence ID" value="ENSSRHP00000005491.1"/>
    <property type="gene ID" value="ENSSRHG00000003445.1"/>
</dbReference>
<dbReference type="GO" id="GO:0006631">
    <property type="term" value="P:fatty acid metabolic process"/>
    <property type="evidence" value="ECO:0007669"/>
    <property type="project" value="TreeGrafter"/>
</dbReference>
<dbReference type="InterPro" id="IPR041728">
    <property type="entry name" value="GPAT/DHAPAT_LPLAT"/>
</dbReference>
<evidence type="ECO:0000256" key="7">
    <source>
        <dbReference type="SAM" id="Phobius"/>
    </source>
</evidence>
<dbReference type="GO" id="GO:0004366">
    <property type="term" value="F:glycerol-3-phosphate O-acyltransferase activity"/>
    <property type="evidence" value="ECO:0007669"/>
    <property type="project" value="TreeGrafter"/>
</dbReference>
<evidence type="ECO:0000313" key="9">
    <source>
        <dbReference type="Ensembl" id="ENSSRHP00000005491.1"/>
    </source>
</evidence>
<evidence type="ECO:0000313" key="10">
    <source>
        <dbReference type="Proteomes" id="UP000472270"/>
    </source>
</evidence>
<dbReference type="AlphaFoldDB" id="A0A673G0A3"/>
<dbReference type="CDD" id="cd07993">
    <property type="entry name" value="LPLAT_DHAPAT-like"/>
    <property type="match status" value="1"/>
</dbReference>
<reference evidence="9" key="2">
    <citation type="submission" date="2025-09" db="UniProtKB">
        <authorList>
            <consortium name="Ensembl"/>
        </authorList>
    </citation>
    <scope>IDENTIFICATION</scope>
</reference>
<feature type="domain" description="Phospholipid/glycerol acyltransferase" evidence="8">
    <location>
        <begin position="138"/>
        <end position="267"/>
    </location>
</feature>
<dbReference type="GO" id="GO:0031966">
    <property type="term" value="C:mitochondrial membrane"/>
    <property type="evidence" value="ECO:0007669"/>
    <property type="project" value="TreeGrafter"/>
</dbReference>
<evidence type="ECO:0000256" key="3">
    <source>
        <dbReference type="ARBA" id="ARBA00022679"/>
    </source>
</evidence>
<dbReference type="InterPro" id="IPR045520">
    <property type="entry name" value="GPAT/DHAPAT_C"/>
</dbReference>